<evidence type="ECO:0000313" key="13">
    <source>
        <dbReference type="RefSeq" id="XP_030625423.1"/>
    </source>
</evidence>
<dbReference type="GeneID" id="115808246"/>
<evidence type="ECO:0000256" key="1">
    <source>
        <dbReference type="ARBA" id="ARBA00004167"/>
    </source>
</evidence>
<gene>
    <name evidence="13" type="primary">gp9</name>
</gene>
<keyword evidence="12" id="KW-1185">Reference proteome</keyword>
<evidence type="ECO:0000256" key="9">
    <source>
        <dbReference type="SAM" id="Phobius"/>
    </source>
</evidence>
<name>A0A6J2V0S3_CHACN</name>
<dbReference type="InParanoid" id="A0A6J2V0S3"/>
<protein>
    <submittedName>
        <fullName evidence="13">Platelet glycoprotein IX</fullName>
    </submittedName>
</protein>
<keyword evidence="7 9" id="KW-0472">Membrane</keyword>
<keyword evidence="3 9" id="KW-0812">Transmembrane</keyword>
<evidence type="ECO:0000259" key="11">
    <source>
        <dbReference type="SMART" id="SM00082"/>
    </source>
</evidence>
<dbReference type="Proteomes" id="UP000504632">
    <property type="component" value="Chromosome 3"/>
</dbReference>
<dbReference type="PANTHER" id="PTHR22650">
    <property type="entry name" value="GLYCOPROTEIN IB BETA"/>
    <property type="match status" value="1"/>
</dbReference>
<evidence type="ECO:0000256" key="5">
    <source>
        <dbReference type="ARBA" id="ARBA00022889"/>
    </source>
</evidence>
<feature type="signal peptide" evidence="10">
    <location>
        <begin position="1"/>
        <end position="29"/>
    </location>
</feature>
<dbReference type="CTD" id="2815"/>
<evidence type="ECO:0000256" key="6">
    <source>
        <dbReference type="ARBA" id="ARBA00022989"/>
    </source>
</evidence>
<dbReference type="InterPro" id="IPR032675">
    <property type="entry name" value="LRR_dom_sf"/>
</dbReference>
<accession>A0A6J2V0S3</accession>
<dbReference type="InterPro" id="IPR052313">
    <property type="entry name" value="GPIb-IX-V_Complex"/>
</dbReference>
<comment type="subcellular location">
    <subcellularLocation>
        <location evidence="1">Membrane</location>
        <topology evidence="1">Single-pass membrane protein</topology>
    </subcellularLocation>
</comment>
<evidence type="ECO:0000256" key="2">
    <source>
        <dbReference type="ARBA" id="ARBA00022614"/>
    </source>
</evidence>
<dbReference type="OrthoDB" id="72369at2759"/>
<dbReference type="PANTHER" id="PTHR22650:SF6">
    <property type="entry name" value="PLATELET GLYCOPROTEIN IX"/>
    <property type="match status" value="1"/>
</dbReference>
<feature type="domain" description="LRRCT" evidence="11">
    <location>
        <begin position="97"/>
        <end position="147"/>
    </location>
</feature>
<feature type="chain" id="PRO_5026782075" evidence="10">
    <location>
        <begin position="30"/>
        <end position="255"/>
    </location>
</feature>
<reference evidence="13" key="1">
    <citation type="submission" date="2025-08" db="UniProtKB">
        <authorList>
            <consortium name="RefSeq"/>
        </authorList>
    </citation>
    <scope>IDENTIFICATION</scope>
</reference>
<evidence type="ECO:0000256" key="10">
    <source>
        <dbReference type="SAM" id="SignalP"/>
    </source>
</evidence>
<evidence type="ECO:0000256" key="3">
    <source>
        <dbReference type="ARBA" id="ARBA00022692"/>
    </source>
</evidence>
<keyword evidence="5" id="KW-0130">Cell adhesion</keyword>
<dbReference type="SMART" id="SM00082">
    <property type="entry name" value="LRRCT"/>
    <property type="match status" value="1"/>
</dbReference>
<dbReference type="InterPro" id="IPR000483">
    <property type="entry name" value="Cys-rich_flank_reg_C"/>
</dbReference>
<evidence type="ECO:0000256" key="7">
    <source>
        <dbReference type="ARBA" id="ARBA00023136"/>
    </source>
</evidence>
<keyword evidence="2" id="KW-0433">Leucine-rich repeat</keyword>
<dbReference type="SUPFAM" id="SSF52058">
    <property type="entry name" value="L domain-like"/>
    <property type="match status" value="1"/>
</dbReference>
<keyword evidence="4 10" id="KW-0732">Signal</keyword>
<dbReference type="Gene3D" id="3.80.10.10">
    <property type="entry name" value="Ribonuclease Inhibitor"/>
    <property type="match status" value="1"/>
</dbReference>
<keyword evidence="6 9" id="KW-1133">Transmembrane helix</keyword>
<organism evidence="12 13">
    <name type="scientific">Chanos chanos</name>
    <name type="common">Milkfish</name>
    <name type="synonym">Mugil chanos</name>
    <dbReference type="NCBI Taxonomy" id="29144"/>
    <lineage>
        <taxon>Eukaryota</taxon>
        <taxon>Metazoa</taxon>
        <taxon>Chordata</taxon>
        <taxon>Craniata</taxon>
        <taxon>Vertebrata</taxon>
        <taxon>Euteleostomi</taxon>
        <taxon>Actinopterygii</taxon>
        <taxon>Neopterygii</taxon>
        <taxon>Teleostei</taxon>
        <taxon>Ostariophysi</taxon>
        <taxon>Gonorynchiformes</taxon>
        <taxon>Chanidae</taxon>
        <taxon>Chanos</taxon>
    </lineage>
</organism>
<evidence type="ECO:0000256" key="8">
    <source>
        <dbReference type="ARBA" id="ARBA00023157"/>
    </source>
</evidence>
<dbReference type="AlphaFoldDB" id="A0A6J2V0S3"/>
<keyword evidence="8" id="KW-1015">Disulfide bond</keyword>
<evidence type="ECO:0000256" key="4">
    <source>
        <dbReference type="ARBA" id="ARBA00022729"/>
    </source>
</evidence>
<dbReference type="RefSeq" id="XP_030625423.1">
    <property type="nucleotide sequence ID" value="XM_030769563.1"/>
</dbReference>
<sequence length="255" mass="28194">MFKSEGDSICADFSLRGSVILLLLGLCNAQASCEFGKCSSSPSAGVKVNCSSQGLTHMPHFPSGTTEIYLQENELATVPPGYFDRLQNLQLVNLSGNPFHCGCAIQYLRNWLKEHSAIATTITCASPVTLANKKITDLTDADLSSCIPKPCSGTLFNTFMIFALCVLIILLVWSLRLAKTSTFILGIYERHSGFEAESLRSLKPKHKKRLQNILEDENIFTSPNEEPEQPLLNMEILPQILDVLHKKHNIKIKAV</sequence>
<proteinExistence type="predicted"/>
<evidence type="ECO:0000313" key="12">
    <source>
        <dbReference type="Proteomes" id="UP000504632"/>
    </source>
</evidence>
<feature type="transmembrane region" description="Helical" evidence="9">
    <location>
        <begin position="155"/>
        <end position="175"/>
    </location>
</feature>